<protein>
    <submittedName>
        <fullName evidence="1">Uncharacterized protein</fullName>
    </submittedName>
</protein>
<evidence type="ECO:0000313" key="2">
    <source>
        <dbReference type="Proteomes" id="UP000828048"/>
    </source>
</evidence>
<comment type="caution">
    <text evidence="1">The sequence shown here is derived from an EMBL/GenBank/DDBJ whole genome shotgun (WGS) entry which is preliminary data.</text>
</comment>
<keyword evidence="2" id="KW-1185">Reference proteome</keyword>
<gene>
    <name evidence="1" type="ORF">Vadar_027023</name>
</gene>
<sequence length="881" mass="100139">MTGTKNTGDVTGAKLKVAEDRRTEVPPTRKEKMKTVKGETSATVKRRSRLPGKEALDDDTHTSKKLSKSDSDTPRSKGRSASTRKRSATEGGEGSKIKKARKEEVNKGDVRGTPYRSSLGGIMSVIKELNLRGSHKRVLKLTPFWAIFEAIIDDKVTPSQCRKSDKMIIEIIESFDPDEERFKVGKRGQLLDLTCADLVSFYGIQGGEDFVSLQYGCKEAIKFVTRRKIEDNRLTTTSVRQLLLQYVKGDETDDVEDVARLLCLYLLHTFFFPMGINVKWVLCERVDDLERMRRYDWNGAIIRELMSSIKKYHNEPRKVSGCVMSLLYWLCEHTNLANPLHPEHPLGIVRWSIPQLVNKFKKVWIRDLKRSQVVLEIRNIASWSGDDEPEEKHVVDDSLSAEDVNKSNGLSARDTDDVLRCLENMPTPSNSRGNVEGYMDVTPVGCSISGVQLQDEVNLQDLQGQIVMKDAEIAALKKHLQDKDDMHRRDIEVKDCEIAILNEKILSLLAEGSELREEFEEHITHEVTQANRPVRKDEDAQQRSLVKNLKAKKRKGTEKEEFVYPQRSKRQKGVQGGPDGDVDKGMVDVDAYEPGPKKPPSKLDEIKGLQTNKVFRLLSSEDQMKIDQIWNEASHSTNIWCGSVSNCSVFAEDLRCLITENAISGTVIDAYAEYLLMEQELRSADIGKEGNDGVFTQGGANVSAYAFTSSFLGLIAGKTSEERTDIFDRMMSRTSRYRYLLFPIHHHFHWTLLALDTEEGTWKFFNSMRPRKGIMDASLEAARQLKIQIDTYYKRKVKDVFSTQDCHDIEQVVDCPQQAPGSLDCGVIVCYIIRQYFRNEEVGSKLPKAECRRMRAELVHTFVSDELHSWNGPHLNDQAEQ</sequence>
<evidence type="ECO:0000313" key="1">
    <source>
        <dbReference type="EMBL" id="KAH7844345.1"/>
    </source>
</evidence>
<reference evidence="1 2" key="1">
    <citation type="journal article" date="2021" name="Hortic Res">
        <title>High-quality reference genome and annotation aids understanding of berry development for evergreen blueberry (Vaccinium darrowii).</title>
        <authorList>
            <person name="Yu J."/>
            <person name="Hulse-Kemp A.M."/>
            <person name="Babiker E."/>
            <person name="Staton M."/>
        </authorList>
    </citation>
    <scope>NUCLEOTIDE SEQUENCE [LARGE SCALE GENOMIC DNA]</scope>
    <source>
        <strain evidence="2">cv. NJ 8807/NJ 8810</strain>
        <tissue evidence="1">Young leaf</tissue>
    </source>
</reference>
<organism evidence="1 2">
    <name type="scientific">Vaccinium darrowii</name>
    <dbReference type="NCBI Taxonomy" id="229202"/>
    <lineage>
        <taxon>Eukaryota</taxon>
        <taxon>Viridiplantae</taxon>
        <taxon>Streptophyta</taxon>
        <taxon>Embryophyta</taxon>
        <taxon>Tracheophyta</taxon>
        <taxon>Spermatophyta</taxon>
        <taxon>Magnoliopsida</taxon>
        <taxon>eudicotyledons</taxon>
        <taxon>Gunneridae</taxon>
        <taxon>Pentapetalae</taxon>
        <taxon>asterids</taxon>
        <taxon>Ericales</taxon>
        <taxon>Ericaceae</taxon>
        <taxon>Vaccinioideae</taxon>
        <taxon>Vaccinieae</taxon>
        <taxon>Vaccinium</taxon>
    </lineage>
</organism>
<dbReference type="Proteomes" id="UP000828048">
    <property type="component" value="Chromosome 1"/>
</dbReference>
<proteinExistence type="predicted"/>
<dbReference type="EMBL" id="CM037151">
    <property type="protein sequence ID" value="KAH7844345.1"/>
    <property type="molecule type" value="Genomic_DNA"/>
</dbReference>
<name>A0ACB7XUY4_9ERIC</name>
<accession>A0ACB7XUY4</accession>